<sequence>MAVLLHDRPEAAGQKQREALRLPRTSAVVALFAFSSRMDRDSMRLFARTHGDEVRAAAIASTGQEVLELLHGGLRPQVLVLDALLTKPSVTQVLQEISTMQLDPEPAVLVLVPVPEETAARKALGLFAQYRIMLRPYGMKNLFDEIYHMGTTDDEHRLYHLRRCCEDVLDDFGARSTLNGYRYAERMLLYALYAERPQKIGDLQQYVASEENIEIGTVTSALNRMSAGMSKRGAEPYRGLCLHCGRPENGVLSNGQLFEGLLKELRRRLEPTV</sequence>
<organism evidence="1 2">
    <name type="scientific">Gemmiger formicilis</name>
    <dbReference type="NCBI Taxonomy" id="745368"/>
    <lineage>
        <taxon>Bacteria</taxon>
        <taxon>Bacillati</taxon>
        <taxon>Bacillota</taxon>
        <taxon>Clostridia</taxon>
        <taxon>Eubacteriales</taxon>
        <taxon>Gemmiger</taxon>
    </lineage>
</organism>
<dbReference type="EMBL" id="FUYF01000004">
    <property type="protein sequence ID" value="SKA80227.1"/>
    <property type="molecule type" value="Genomic_DNA"/>
</dbReference>
<dbReference type="Proteomes" id="UP000190286">
    <property type="component" value="Unassembled WGS sequence"/>
</dbReference>
<evidence type="ECO:0000313" key="2">
    <source>
        <dbReference type="Proteomes" id="UP000190286"/>
    </source>
</evidence>
<dbReference type="STRING" id="745368.SAMN02745178_00963"/>
<dbReference type="RefSeq" id="WP_078783962.1">
    <property type="nucleotide sequence ID" value="NZ_FUYF01000004.1"/>
</dbReference>
<evidence type="ECO:0000313" key="1">
    <source>
        <dbReference type="EMBL" id="SKA80227.1"/>
    </source>
</evidence>
<evidence type="ECO:0008006" key="3">
    <source>
        <dbReference type="Google" id="ProtNLM"/>
    </source>
</evidence>
<dbReference type="Gene3D" id="3.40.50.2300">
    <property type="match status" value="1"/>
</dbReference>
<reference evidence="1 2" key="1">
    <citation type="submission" date="2017-02" db="EMBL/GenBank/DDBJ databases">
        <authorList>
            <person name="Peterson S.W."/>
        </authorList>
    </citation>
    <scope>NUCLEOTIDE SEQUENCE [LARGE SCALE GENOMIC DNA]</scope>
    <source>
        <strain evidence="1 2">ATCC 27749</strain>
    </source>
</reference>
<gene>
    <name evidence="1" type="ORF">SAMN02745178_00963</name>
</gene>
<protein>
    <recommendedName>
        <fullName evidence="3">Stage 0 sporulation protein A homolog</fullName>
    </recommendedName>
</protein>
<dbReference type="OrthoDB" id="10013670at2"/>
<dbReference type="AlphaFoldDB" id="A0A1T4WSX9"/>
<keyword evidence="2" id="KW-1185">Reference proteome</keyword>
<accession>A0A1T4WSX9</accession>
<dbReference type="GeneID" id="93337439"/>
<name>A0A1T4WSX9_9FIRM</name>
<proteinExistence type="predicted"/>